<dbReference type="RefSeq" id="WP_243478872.1">
    <property type="nucleotide sequence ID" value="NZ_CP063982.1"/>
</dbReference>
<evidence type="ECO:0000256" key="6">
    <source>
        <dbReference type="ARBA" id="ARBA00022741"/>
    </source>
</evidence>
<dbReference type="PROSITE" id="PS01128">
    <property type="entry name" value="SHIKIMATE_KINASE"/>
    <property type="match status" value="1"/>
</dbReference>
<feature type="binding site" evidence="11">
    <location>
        <position position="140"/>
    </location>
    <ligand>
        <name>substrate</name>
    </ligand>
</feature>
<keyword evidence="13" id="KW-1185">Reference proteome</keyword>
<feature type="binding site" evidence="11">
    <location>
        <position position="121"/>
    </location>
    <ligand>
        <name>ATP</name>
        <dbReference type="ChEBI" id="CHEBI:30616"/>
    </ligand>
</feature>
<evidence type="ECO:0000313" key="12">
    <source>
        <dbReference type="EMBL" id="UOD50465.1"/>
    </source>
</evidence>
<reference evidence="12 13" key="1">
    <citation type="submission" date="2020-11" db="EMBL/GenBank/DDBJ databases">
        <title>Algicoccus daihaiensis sp.nov., isolated from Daihai Lake in Inner Mongolia.</title>
        <authorList>
            <person name="Kai J."/>
        </authorList>
    </citation>
    <scope>NUCLEOTIDE SEQUENCE [LARGE SCALE GENOMIC DNA]</scope>
    <source>
        <strain evidence="13">f23</strain>
    </source>
</reference>
<organism evidence="12 13">
    <name type="scientific">Orrella daihaiensis</name>
    <dbReference type="NCBI Taxonomy" id="2782176"/>
    <lineage>
        <taxon>Bacteria</taxon>
        <taxon>Pseudomonadati</taxon>
        <taxon>Pseudomonadota</taxon>
        <taxon>Betaproteobacteria</taxon>
        <taxon>Burkholderiales</taxon>
        <taxon>Alcaligenaceae</taxon>
        <taxon>Orrella</taxon>
    </lineage>
</organism>
<dbReference type="HAMAP" id="MF_00109">
    <property type="entry name" value="Shikimate_kinase"/>
    <property type="match status" value="1"/>
</dbReference>
<evidence type="ECO:0000313" key="13">
    <source>
        <dbReference type="Proteomes" id="UP000831607"/>
    </source>
</evidence>
<comment type="pathway">
    <text evidence="1 11">Metabolic intermediate biosynthesis; chorismate biosynthesis; chorismate from D-erythrose 4-phosphate and phosphoenolpyruvate: step 5/7.</text>
</comment>
<dbReference type="InterPro" id="IPR023000">
    <property type="entry name" value="Shikimate_kinase_CS"/>
</dbReference>
<keyword evidence="5 11" id="KW-0808">Transferase</keyword>
<dbReference type="CDD" id="cd00464">
    <property type="entry name" value="SK"/>
    <property type="match status" value="1"/>
</dbReference>
<protein>
    <recommendedName>
        <fullName evidence="3 11">Shikimate kinase</fullName>
        <shortName evidence="11">SK</shortName>
        <ecNumber evidence="3 11">2.7.1.71</ecNumber>
    </recommendedName>
</protein>
<evidence type="ECO:0000256" key="2">
    <source>
        <dbReference type="ARBA" id="ARBA00006997"/>
    </source>
</evidence>
<keyword evidence="6 11" id="KW-0547">Nucleotide-binding</keyword>
<evidence type="ECO:0000256" key="4">
    <source>
        <dbReference type="ARBA" id="ARBA00022605"/>
    </source>
</evidence>
<sequence>MKNQTNCLFLIGMPGSGKSTIGKGLAKALGRPFIDLDHEIEARCGVAIPVIFEIEGEPGFRKRESQVLEEVAQQPDVVIATGGGAVLAESNREILSQHGVVIYLKASVEELVRRTSRDRNRPLLATNDPKTRLYELLDERSPIYDSLADIVVETGSASVPSVVQQIVTRLKDTENT</sequence>
<feature type="binding site" evidence="11">
    <location>
        <position position="83"/>
    </location>
    <ligand>
        <name>substrate</name>
    </ligand>
</feature>
<evidence type="ECO:0000256" key="7">
    <source>
        <dbReference type="ARBA" id="ARBA00022777"/>
    </source>
</evidence>
<dbReference type="GO" id="GO:0016301">
    <property type="term" value="F:kinase activity"/>
    <property type="evidence" value="ECO:0007669"/>
    <property type="project" value="UniProtKB-KW"/>
</dbReference>
<dbReference type="Pfam" id="PF01202">
    <property type="entry name" value="SKI"/>
    <property type="match status" value="1"/>
</dbReference>
<dbReference type="EMBL" id="CP063982">
    <property type="protein sequence ID" value="UOD50465.1"/>
    <property type="molecule type" value="Genomic_DNA"/>
</dbReference>
<evidence type="ECO:0000256" key="1">
    <source>
        <dbReference type="ARBA" id="ARBA00004842"/>
    </source>
</evidence>
<evidence type="ECO:0000256" key="3">
    <source>
        <dbReference type="ARBA" id="ARBA00012154"/>
    </source>
</evidence>
<dbReference type="PRINTS" id="PR01100">
    <property type="entry name" value="SHIKIMTKNASE"/>
</dbReference>
<evidence type="ECO:0000256" key="11">
    <source>
        <dbReference type="HAMAP-Rule" id="MF_00109"/>
    </source>
</evidence>
<comment type="subcellular location">
    <subcellularLocation>
        <location evidence="11">Cytoplasm</location>
    </subcellularLocation>
</comment>
<feature type="binding site" evidence="11">
    <location>
        <begin position="15"/>
        <end position="20"/>
    </location>
    <ligand>
        <name>ATP</name>
        <dbReference type="ChEBI" id="CHEBI:30616"/>
    </ligand>
</feature>
<feature type="binding site" evidence="11">
    <location>
        <position position="19"/>
    </location>
    <ligand>
        <name>Mg(2+)</name>
        <dbReference type="ChEBI" id="CHEBI:18420"/>
    </ligand>
</feature>
<feature type="binding site" evidence="11">
    <location>
        <position position="37"/>
    </location>
    <ligand>
        <name>substrate</name>
    </ligand>
</feature>
<name>A0ABY4AM27_9BURK</name>
<keyword evidence="11" id="KW-0479">Metal-binding</keyword>
<comment type="catalytic activity">
    <reaction evidence="10 11">
        <text>shikimate + ATP = 3-phosphoshikimate + ADP + H(+)</text>
        <dbReference type="Rhea" id="RHEA:13121"/>
        <dbReference type="ChEBI" id="CHEBI:15378"/>
        <dbReference type="ChEBI" id="CHEBI:30616"/>
        <dbReference type="ChEBI" id="CHEBI:36208"/>
        <dbReference type="ChEBI" id="CHEBI:145989"/>
        <dbReference type="ChEBI" id="CHEBI:456216"/>
        <dbReference type="EC" id="2.7.1.71"/>
    </reaction>
</comment>
<comment type="similarity">
    <text evidence="2 11">Belongs to the shikimate kinase family.</text>
</comment>
<dbReference type="PANTHER" id="PTHR21087:SF16">
    <property type="entry name" value="SHIKIMATE KINASE 1, CHLOROPLASTIC"/>
    <property type="match status" value="1"/>
</dbReference>
<dbReference type="EC" id="2.7.1.71" evidence="3 11"/>
<dbReference type="SUPFAM" id="SSF52540">
    <property type="entry name" value="P-loop containing nucleoside triphosphate hydrolases"/>
    <property type="match status" value="1"/>
</dbReference>
<keyword evidence="4 11" id="KW-0028">Amino-acid biosynthesis</keyword>
<keyword evidence="8 11" id="KW-0067">ATP-binding</keyword>
<keyword evidence="11" id="KW-0963">Cytoplasm</keyword>
<dbReference type="Proteomes" id="UP000831607">
    <property type="component" value="Chromosome"/>
</dbReference>
<gene>
    <name evidence="11" type="primary">aroK</name>
    <name evidence="12" type="ORF">DHf2319_00530</name>
</gene>
<keyword evidence="11" id="KW-0460">Magnesium</keyword>
<comment type="function">
    <text evidence="11">Catalyzes the specific phosphorylation of the 3-hydroxyl group of shikimic acid using ATP as a cosubstrate.</text>
</comment>
<dbReference type="InterPro" id="IPR027417">
    <property type="entry name" value="P-loop_NTPase"/>
</dbReference>
<comment type="caution">
    <text evidence="11">Lacks conserved residue(s) required for the propagation of feature annotation.</text>
</comment>
<feature type="binding site" evidence="11">
    <location>
        <position position="61"/>
    </location>
    <ligand>
        <name>substrate</name>
    </ligand>
</feature>
<evidence type="ECO:0000256" key="9">
    <source>
        <dbReference type="ARBA" id="ARBA00023141"/>
    </source>
</evidence>
<comment type="subunit">
    <text evidence="11">Monomer.</text>
</comment>
<dbReference type="Gene3D" id="3.40.50.300">
    <property type="entry name" value="P-loop containing nucleotide triphosphate hydrolases"/>
    <property type="match status" value="1"/>
</dbReference>
<dbReference type="InterPro" id="IPR000623">
    <property type="entry name" value="Shikimate_kinase/TSH1"/>
</dbReference>
<evidence type="ECO:0000256" key="10">
    <source>
        <dbReference type="ARBA" id="ARBA00048567"/>
    </source>
</evidence>
<dbReference type="PANTHER" id="PTHR21087">
    <property type="entry name" value="SHIKIMATE KINASE"/>
    <property type="match status" value="1"/>
</dbReference>
<evidence type="ECO:0000256" key="8">
    <source>
        <dbReference type="ARBA" id="ARBA00022840"/>
    </source>
</evidence>
<dbReference type="InterPro" id="IPR031322">
    <property type="entry name" value="Shikimate/glucono_kinase"/>
</dbReference>
<accession>A0ABY4AM27</accession>
<keyword evidence="9 11" id="KW-0057">Aromatic amino acid biosynthesis</keyword>
<keyword evidence="7 11" id="KW-0418">Kinase</keyword>
<comment type="cofactor">
    <cofactor evidence="11">
        <name>Mg(2+)</name>
        <dbReference type="ChEBI" id="CHEBI:18420"/>
    </cofactor>
    <text evidence="11">Binds 1 Mg(2+) ion per subunit.</text>
</comment>
<evidence type="ECO:0000256" key="5">
    <source>
        <dbReference type="ARBA" id="ARBA00022679"/>
    </source>
</evidence>
<proteinExistence type="inferred from homology"/>